<dbReference type="EMBL" id="KU160659">
    <property type="protein sequence ID" value="ALY09806.1"/>
    <property type="molecule type" value="Genomic_DNA"/>
</dbReference>
<dbReference type="KEGG" id="vg:40078692"/>
<sequence length="107" mass="11632">MESRRVADFSYYTKLALELSREDCGRVVSIGNGEWTIVGILHRVDHFDAVNLTDGYNWGGGGTREIHCTVTVGPFRGEIDPRTNVTVEIPALPAGDSGDVIKGEILA</sequence>
<gene>
    <name evidence="1" type="primary">24</name>
    <name evidence="1" type="ORF">PREAMBLE_24</name>
</gene>
<dbReference type="RefSeq" id="YP_009602826.1">
    <property type="nucleotide sequence ID" value="NC_041944.1"/>
</dbReference>
<dbReference type="OrthoDB" id="17367at10239"/>
<proteinExistence type="predicted"/>
<evidence type="ECO:0000313" key="1">
    <source>
        <dbReference type="EMBL" id="ALY09806.1"/>
    </source>
</evidence>
<protein>
    <submittedName>
        <fullName evidence="1">Uncharacterized protein</fullName>
    </submittedName>
</protein>
<dbReference type="GeneID" id="40078692"/>
<reference evidence="1 2" key="1">
    <citation type="submission" date="2015-11" db="EMBL/GenBank/DDBJ databases">
        <authorList>
            <person name="Chudoff D."/>
            <person name="Dunbar D."/>
            <person name="Jacobs-Sera D."/>
            <person name="Guerrero C.A."/>
            <person name="Bowman C.A."/>
            <person name="Russell D.A."/>
            <person name="Pope W.H."/>
            <person name="Hatfull G.F."/>
        </authorList>
    </citation>
    <scope>NUCLEOTIDE SEQUENCE [LARGE SCALE GENOMIC DNA]</scope>
</reference>
<organism evidence="1 2">
    <name type="scientific">Arthrobacter phage Preamble</name>
    <dbReference type="NCBI Taxonomy" id="1772310"/>
    <lineage>
        <taxon>Viruses</taxon>
        <taxon>Duplodnaviria</taxon>
        <taxon>Heunggongvirae</taxon>
        <taxon>Uroviricota</taxon>
        <taxon>Caudoviricetes</taxon>
        <taxon>Korravirus</taxon>
        <taxon>Korravirus preamble</taxon>
    </lineage>
</organism>
<keyword evidence="2" id="KW-1185">Reference proteome</keyword>
<evidence type="ECO:0000313" key="2">
    <source>
        <dbReference type="Proteomes" id="UP000222441"/>
    </source>
</evidence>
<dbReference type="Proteomes" id="UP000222441">
    <property type="component" value="Segment"/>
</dbReference>
<accession>A0A0U4B4Y3</accession>
<name>A0A0U4B4Y3_9CAUD</name>